<keyword evidence="1" id="KW-1185">Reference proteome</keyword>
<evidence type="ECO:0000313" key="1">
    <source>
        <dbReference type="Proteomes" id="UP000887566"/>
    </source>
</evidence>
<protein>
    <submittedName>
        <fullName evidence="2">Uncharacterized protein</fullName>
    </submittedName>
</protein>
<accession>A0A914WGT0</accession>
<sequence>MCTLCLGKLCSEISTKTHSFCDRKYSRRTSTAAAAADWVLFSWDGRGFINKTTTLAVQRSMDFALAGSIAQGLNRFKLTARTLVLDRRLDRLLNAFSQPRAYF</sequence>
<organism evidence="1 2">
    <name type="scientific">Plectus sambesii</name>
    <dbReference type="NCBI Taxonomy" id="2011161"/>
    <lineage>
        <taxon>Eukaryota</taxon>
        <taxon>Metazoa</taxon>
        <taxon>Ecdysozoa</taxon>
        <taxon>Nematoda</taxon>
        <taxon>Chromadorea</taxon>
        <taxon>Plectida</taxon>
        <taxon>Plectina</taxon>
        <taxon>Plectoidea</taxon>
        <taxon>Plectidae</taxon>
        <taxon>Plectus</taxon>
    </lineage>
</organism>
<reference evidence="2" key="1">
    <citation type="submission" date="2022-11" db="UniProtKB">
        <authorList>
            <consortium name="WormBaseParasite"/>
        </authorList>
    </citation>
    <scope>IDENTIFICATION</scope>
</reference>
<dbReference type="WBParaSite" id="PSAMB.scaffold4058size15831.g23344.t1">
    <property type="protein sequence ID" value="PSAMB.scaffold4058size15831.g23344.t1"/>
    <property type="gene ID" value="PSAMB.scaffold4058size15831.g23344"/>
</dbReference>
<evidence type="ECO:0000313" key="2">
    <source>
        <dbReference type="WBParaSite" id="PSAMB.scaffold4058size15831.g23344.t1"/>
    </source>
</evidence>
<dbReference type="Proteomes" id="UP000887566">
    <property type="component" value="Unplaced"/>
</dbReference>
<name>A0A914WGT0_9BILA</name>
<dbReference type="AlphaFoldDB" id="A0A914WGT0"/>
<proteinExistence type="predicted"/>